<evidence type="ECO:0000256" key="8">
    <source>
        <dbReference type="ARBA" id="ARBA00023136"/>
    </source>
</evidence>
<dbReference type="GO" id="GO:0015418">
    <property type="term" value="F:ABC-type quaternary ammonium compound transporting activity"/>
    <property type="evidence" value="ECO:0007669"/>
    <property type="project" value="UniProtKB-EC"/>
</dbReference>
<reference evidence="11 12" key="1">
    <citation type="submission" date="2018-11" db="EMBL/GenBank/DDBJ databases">
        <authorList>
            <person name="Kleinhagauer T."/>
            <person name="Glaeser S.P."/>
            <person name="Spergser J."/>
            <person name="Ruckert C."/>
            <person name="Kaempfer P."/>
            <person name="Busse H.-J."/>
        </authorList>
    </citation>
    <scope>NUCLEOTIDE SEQUENCE [LARGE SCALE GENOMIC DNA]</scope>
    <source>
        <strain evidence="11 12">812CH</strain>
    </source>
</reference>
<dbReference type="PROSITE" id="PS00211">
    <property type="entry name" value="ABC_TRANSPORTER_1"/>
    <property type="match status" value="1"/>
</dbReference>
<keyword evidence="2" id="KW-1003">Cell membrane</keyword>
<dbReference type="GO" id="GO:0005524">
    <property type="term" value="F:ATP binding"/>
    <property type="evidence" value="ECO:0007669"/>
    <property type="project" value="UniProtKB-KW"/>
</dbReference>
<dbReference type="GO" id="GO:0015408">
    <property type="term" value="F:ABC-type ferric iron transporter activity"/>
    <property type="evidence" value="ECO:0007669"/>
    <property type="project" value="InterPro"/>
</dbReference>
<gene>
    <name evidence="11" type="primary">cysA2</name>
    <name evidence="11" type="ORF">CPPEL_10515</name>
</gene>
<evidence type="ECO:0000256" key="1">
    <source>
        <dbReference type="ARBA" id="ARBA00022448"/>
    </source>
</evidence>
<dbReference type="SMART" id="SM00382">
    <property type="entry name" value="AAA"/>
    <property type="match status" value="1"/>
</dbReference>
<keyword evidence="1" id="KW-0813">Transport</keyword>
<dbReference type="InterPro" id="IPR015853">
    <property type="entry name" value="ABC_transpr_FbpC"/>
</dbReference>
<dbReference type="OrthoDB" id="8773773at2"/>
<dbReference type="PROSITE" id="PS50893">
    <property type="entry name" value="ABC_TRANSPORTER_2"/>
    <property type="match status" value="1"/>
</dbReference>
<protein>
    <recommendedName>
        <fullName evidence="9">ABC-type quaternary amine transporter</fullName>
        <ecNumber evidence="9">7.6.2.9</ecNumber>
    </recommendedName>
</protein>
<dbReference type="GO" id="GO:0016020">
    <property type="term" value="C:membrane"/>
    <property type="evidence" value="ECO:0007669"/>
    <property type="project" value="InterPro"/>
</dbReference>
<keyword evidence="12" id="KW-1185">Reference proteome</keyword>
<keyword evidence="8" id="KW-0472">Membrane</keyword>
<dbReference type="InterPro" id="IPR003439">
    <property type="entry name" value="ABC_transporter-like_ATP-bd"/>
</dbReference>
<dbReference type="GO" id="GO:0016887">
    <property type="term" value="F:ATP hydrolysis activity"/>
    <property type="evidence" value="ECO:0007669"/>
    <property type="project" value="InterPro"/>
</dbReference>
<keyword evidence="3" id="KW-0410">Iron transport</keyword>
<accession>A0A3G6J1G2</accession>
<evidence type="ECO:0000256" key="6">
    <source>
        <dbReference type="ARBA" id="ARBA00023004"/>
    </source>
</evidence>
<evidence type="ECO:0000256" key="3">
    <source>
        <dbReference type="ARBA" id="ARBA00022496"/>
    </source>
</evidence>
<keyword evidence="7" id="KW-0406">Ion transport</keyword>
<dbReference type="PANTHER" id="PTHR42781">
    <property type="entry name" value="SPERMIDINE/PUTRESCINE IMPORT ATP-BINDING PROTEIN POTA"/>
    <property type="match status" value="1"/>
</dbReference>
<dbReference type="Pfam" id="PF00005">
    <property type="entry name" value="ABC_tran"/>
    <property type="match status" value="1"/>
</dbReference>
<dbReference type="EC" id="7.6.2.9" evidence="9"/>
<dbReference type="InterPro" id="IPR017871">
    <property type="entry name" value="ABC_transporter-like_CS"/>
</dbReference>
<evidence type="ECO:0000256" key="4">
    <source>
        <dbReference type="ARBA" id="ARBA00022741"/>
    </source>
</evidence>
<dbReference type="SUPFAM" id="SSF52540">
    <property type="entry name" value="P-loop containing nucleoside triphosphate hydrolases"/>
    <property type="match status" value="1"/>
</dbReference>
<dbReference type="Gene3D" id="3.40.50.300">
    <property type="entry name" value="P-loop containing nucleotide triphosphate hydrolases"/>
    <property type="match status" value="1"/>
</dbReference>
<evidence type="ECO:0000259" key="10">
    <source>
        <dbReference type="PROSITE" id="PS50893"/>
    </source>
</evidence>
<dbReference type="Proteomes" id="UP000271426">
    <property type="component" value="Chromosome"/>
</dbReference>
<dbReference type="FunFam" id="3.40.50.300:FF:000425">
    <property type="entry name" value="Probable ABC transporter, ATP-binding subunit"/>
    <property type="match status" value="1"/>
</dbReference>
<evidence type="ECO:0000256" key="5">
    <source>
        <dbReference type="ARBA" id="ARBA00022840"/>
    </source>
</evidence>
<evidence type="ECO:0000256" key="7">
    <source>
        <dbReference type="ARBA" id="ARBA00023065"/>
    </source>
</evidence>
<evidence type="ECO:0000313" key="12">
    <source>
        <dbReference type="Proteomes" id="UP000271426"/>
    </source>
</evidence>
<dbReference type="AlphaFoldDB" id="A0A3G6J1G2"/>
<dbReference type="InterPro" id="IPR050093">
    <property type="entry name" value="ABC_SmlMolc_Importer"/>
</dbReference>
<keyword evidence="6" id="KW-0408">Iron</keyword>
<name>A0A3G6J1G2_9CORY</name>
<proteinExistence type="predicted"/>
<dbReference type="KEGG" id="cpso:CPPEL_10515"/>
<keyword evidence="5 11" id="KW-0067">ATP-binding</keyword>
<evidence type="ECO:0000256" key="9">
    <source>
        <dbReference type="ARBA" id="ARBA00066388"/>
    </source>
</evidence>
<dbReference type="InterPro" id="IPR003593">
    <property type="entry name" value="AAA+_ATPase"/>
</dbReference>
<dbReference type="PANTHER" id="PTHR42781:SF4">
    <property type="entry name" value="SPERMIDINE_PUTRESCINE IMPORT ATP-BINDING PROTEIN POTA"/>
    <property type="match status" value="1"/>
</dbReference>
<dbReference type="InterPro" id="IPR027417">
    <property type="entry name" value="P-loop_NTPase"/>
</dbReference>
<dbReference type="RefSeq" id="WP_123961046.1">
    <property type="nucleotide sequence ID" value="NZ_CP033898.1"/>
</dbReference>
<organism evidence="11 12">
    <name type="scientific">Corynebacterium pseudopelargi</name>
    <dbReference type="NCBI Taxonomy" id="2080757"/>
    <lineage>
        <taxon>Bacteria</taxon>
        <taxon>Bacillati</taxon>
        <taxon>Actinomycetota</taxon>
        <taxon>Actinomycetes</taxon>
        <taxon>Mycobacteriales</taxon>
        <taxon>Corynebacteriaceae</taxon>
        <taxon>Corynebacterium</taxon>
    </lineage>
</organism>
<sequence>MSSIQLVDVTFRYPHAKDDQLAHFNLRVAPGSCTALLGPSGCAKTTVLRLIAGLERPASGEVRIGDACVASSTSFQAPEARGIGLVFQDYALFPHMTVQRNVEYGLRGMSREQRKQRVAETLDMVGLSELHSRYPHQLSGGQQQRVALARALAPRPKVLLLDEPFSNLDANLREQVRHEVRELLERAGVTSVLVTHDSADAQALASDIVHMEPISTAQTTR</sequence>
<keyword evidence="4" id="KW-0547">Nucleotide-binding</keyword>
<evidence type="ECO:0000256" key="2">
    <source>
        <dbReference type="ARBA" id="ARBA00022475"/>
    </source>
</evidence>
<feature type="domain" description="ABC transporter" evidence="10">
    <location>
        <begin position="4"/>
        <end position="219"/>
    </location>
</feature>
<dbReference type="CDD" id="cd03259">
    <property type="entry name" value="ABC_Carb_Solutes_like"/>
    <property type="match status" value="1"/>
</dbReference>
<evidence type="ECO:0000313" key="11">
    <source>
        <dbReference type="EMBL" id="AZA10200.1"/>
    </source>
</evidence>
<dbReference type="EMBL" id="CP033898">
    <property type="protein sequence ID" value="AZA10200.1"/>
    <property type="molecule type" value="Genomic_DNA"/>
</dbReference>
<keyword evidence="11" id="KW-0378">Hydrolase</keyword>